<sequence length="163" mass="17083">MNNRMINGHFDGGSLLPWTCTNASPAAPSAAKLHGGTVNSSISQYVKVNPGETLELLVALSDVRAPLTISVVYYSASYAFLGYGLIKNIPFNAGNKGTMNVRETVSAAPAGTAQALILINKLPQAGSSDVIVTGVELFSGAEEEPMVVDIFKLIQGNQSLIKS</sequence>
<name>A0A084GXG6_METID</name>
<gene>
    <name evidence="1" type="ORF">GS18_0213125</name>
</gene>
<protein>
    <submittedName>
        <fullName evidence="1">Uncharacterized protein</fullName>
    </submittedName>
</protein>
<dbReference type="NCBIfam" id="NF033675">
    <property type="entry name" value="NTTRR-F1"/>
    <property type="match status" value="1"/>
</dbReference>
<reference evidence="1 2" key="1">
    <citation type="journal article" date="2005" name="Int. J. Syst. Evol. Microbiol.">
        <title>Bacillus cibi sp. nov., isolated from jeotgal, a traditional Korean fermented seafood.</title>
        <authorList>
            <person name="Yoon J.H."/>
            <person name="Lee C.H."/>
            <person name="Oh T.K."/>
        </authorList>
    </citation>
    <scope>NUCLEOTIDE SEQUENCE [LARGE SCALE GENOMIC DNA]</scope>
    <source>
        <strain evidence="1 2">DSM 16189</strain>
    </source>
</reference>
<keyword evidence="2" id="KW-1185">Reference proteome</keyword>
<dbReference type="AlphaFoldDB" id="A0A084GXG6"/>
<proteinExistence type="predicted"/>
<dbReference type="STRING" id="246786.GS18_0213125"/>
<dbReference type="EMBL" id="JNVC02000005">
    <property type="protein sequence ID" value="KEZ52028.1"/>
    <property type="molecule type" value="Genomic_DNA"/>
</dbReference>
<dbReference type="OrthoDB" id="2476785at2"/>
<dbReference type="RefSeq" id="WP_029566891.1">
    <property type="nucleotide sequence ID" value="NZ_JNVC02000005.1"/>
</dbReference>
<accession>A0A084GXG6</accession>
<dbReference type="Proteomes" id="UP000028549">
    <property type="component" value="Unassembled WGS sequence"/>
</dbReference>
<evidence type="ECO:0000313" key="1">
    <source>
        <dbReference type="EMBL" id="KEZ52028.1"/>
    </source>
</evidence>
<organism evidence="1 2">
    <name type="scientific">Metabacillus indicus</name>
    <name type="common">Bacillus indicus</name>
    <dbReference type="NCBI Taxonomy" id="246786"/>
    <lineage>
        <taxon>Bacteria</taxon>
        <taxon>Bacillati</taxon>
        <taxon>Bacillota</taxon>
        <taxon>Bacilli</taxon>
        <taxon>Bacillales</taxon>
        <taxon>Bacillaceae</taxon>
        <taxon>Metabacillus</taxon>
    </lineage>
</organism>
<comment type="caution">
    <text evidence="1">The sequence shown here is derived from an EMBL/GenBank/DDBJ whole genome shotgun (WGS) entry which is preliminary data.</text>
</comment>
<evidence type="ECO:0000313" key="2">
    <source>
        <dbReference type="Proteomes" id="UP000028549"/>
    </source>
</evidence>